<evidence type="ECO:0000259" key="2">
    <source>
        <dbReference type="Pfam" id="PF07883"/>
    </source>
</evidence>
<dbReference type="InterPro" id="IPR014710">
    <property type="entry name" value="RmlC-like_jellyroll"/>
</dbReference>
<dbReference type="PANTHER" id="PTHR35848:SF6">
    <property type="entry name" value="CUPIN TYPE-2 DOMAIN-CONTAINING PROTEIN"/>
    <property type="match status" value="1"/>
</dbReference>
<gene>
    <name evidence="3" type="ORF">DB31_1186</name>
</gene>
<feature type="domain" description="Cupin type-2" evidence="2">
    <location>
        <begin position="302"/>
        <end position="369"/>
    </location>
</feature>
<comment type="caution">
    <text evidence="3">The sequence shown here is derived from an EMBL/GenBank/DDBJ whole genome shotgun (WGS) entry which is preliminary data.</text>
</comment>
<accession>A0A085WEK8</accession>
<keyword evidence="1" id="KW-0479">Metal-binding</keyword>
<dbReference type="GO" id="GO:0046872">
    <property type="term" value="F:metal ion binding"/>
    <property type="evidence" value="ECO:0007669"/>
    <property type="project" value="UniProtKB-KW"/>
</dbReference>
<proteinExistence type="predicted"/>
<keyword evidence="4" id="KW-1185">Reference proteome</keyword>
<dbReference type="STRING" id="394096.DB31_1186"/>
<dbReference type="PANTHER" id="PTHR35848">
    <property type="entry name" value="OXALATE-BINDING PROTEIN"/>
    <property type="match status" value="1"/>
</dbReference>
<sequence>MLEPLEAKRSGSPPPSAESALGELHARLAAHSFWDNRLLCACRRGVLTREDFGFIFSQYALFVRSSARFVHAVLSQCESELWCTRLTQALWEQSGVPPLEKRPAALFRRFLRDGLGVEEESIRFQDAARYLVRECLDACLRSPPAAASAFLALGLEAPLARISSVFMDGLLQTGLSERHLVFFHRKMEDGEWTGLLEEWLRSHAEEPGWFELSLGALERALTLQEQFFESLFEALQHHRLGPLLGRLQARQPLAPERPEPRHVHLSSVSQGVPFYRNAHELRGIDCTVDKVPFPAEVLETMLVRVAPGHRSEPHEHAYEALLTVLSGTGRVRVRGTEVDVKPGDAIFIPRWASHEACATGTEPLTLLHVTDHGFTRRAHEEERLRAARLKSATGVDL</sequence>
<organism evidence="3 4">
    <name type="scientific">Hyalangium minutum</name>
    <dbReference type="NCBI Taxonomy" id="394096"/>
    <lineage>
        <taxon>Bacteria</taxon>
        <taxon>Pseudomonadati</taxon>
        <taxon>Myxococcota</taxon>
        <taxon>Myxococcia</taxon>
        <taxon>Myxococcales</taxon>
        <taxon>Cystobacterineae</taxon>
        <taxon>Archangiaceae</taxon>
        <taxon>Hyalangium</taxon>
    </lineage>
</organism>
<dbReference type="InterPro" id="IPR011051">
    <property type="entry name" value="RmlC_Cupin_sf"/>
</dbReference>
<dbReference type="Pfam" id="PF07883">
    <property type="entry name" value="Cupin_2"/>
    <property type="match status" value="1"/>
</dbReference>
<name>A0A085WEK8_9BACT</name>
<evidence type="ECO:0000256" key="1">
    <source>
        <dbReference type="ARBA" id="ARBA00022723"/>
    </source>
</evidence>
<dbReference type="SUPFAM" id="SSF51182">
    <property type="entry name" value="RmlC-like cupins"/>
    <property type="match status" value="1"/>
</dbReference>
<reference evidence="3 4" key="1">
    <citation type="submission" date="2014-04" db="EMBL/GenBank/DDBJ databases">
        <title>Genome assembly of Hyalangium minutum DSM 14724.</title>
        <authorList>
            <person name="Sharma G."/>
            <person name="Subramanian S."/>
        </authorList>
    </citation>
    <scope>NUCLEOTIDE SEQUENCE [LARGE SCALE GENOMIC DNA]</scope>
    <source>
        <strain evidence="3 4">DSM 14724</strain>
    </source>
</reference>
<evidence type="ECO:0000313" key="4">
    <source>
        <dbReference type="Proteomes" id="UP000028725"/>
    </source>
</evidence>
<dbReference type="Gene3D" id="1.20.910.10">
    <property type="entry name" value="Heme oxygenase-like"/>
    <property type="match status" value="1"/>
</dbReference>
<dbReference type="Gene3D" id="2.60.120.10">
    <property type="entry name" value="Jelly Rolls"/>
    <property type="match status" value="1"/>
</dbReference>
<evidence type="ECO:0000313" key="3">
    <source>
        <dbReference type="EMBL" id="KFE66121.1"/>
    </source>
</evidence>
<dbReference type="SUPFAM" id="SSF48613">
    <property type="entry name" value="Heme oxygenase-like"/>
    <property type="match status" value="1"/>
</dbReference>
<dbReference type="RefSeq" id="WP_052420272.1">
    <property type="nucleotide sequence ID" value="NZ_JMCB01000011.1"/>
</dbReference>
<protein>
    <recommendedName>
        <fullName evidence="2">Cupin type-2 domain-containing protein</fullName>
    </recommendedName>
</protein>
<dbReference type="EMBL" id="JMCB01000011">
    <property type="protein sequence ID" value="KFE66121.1"/>
    <property type="molecule type" value="Genomic_DNA"/>
</dbReference>
<dbReference type="InterPro" id="IPR013096">
    <property type="entry name" value="Cupin_2"/>
</dbReference>
<dbReference type="InterPro" id="IPR016084">
    <property type="entry name" value="Haem_Oase-like_multi-hlx"/>
</dbReference>
<dbReference type="InterPro" id="IPR051610">
    <property type="entry name" value="GPI/OXD"/>
</dbReference>
<dbReference type="AlphaFoldDB" id="A0A085WEK8"/>
<dbReference type="Proteomes" id="UP000028725">
    <property type="component" value="Unassembled WGS sequence"/>
</dbReference>